<sequence>MASANAEISELPSEEGQGGGRCPSRARPVDLVYLAAKTRADRATEAEVLQAFASQVRQCLRSLVPGGDAAANRTAAARLRAAALAVGAFALSATAEAVERDGADTDAIESVYSRVIEAENFVSGLCR</sequence>
<dbReference type="Gene3D" id="1.20.120.160">
    <property type="entry name" value="HPT domain"/>
    <property type="match status" value="1"/>
</dbReference>
<dbReference type="EMBL" id="QPIX01000001">
    <property type="protein sequence ID" value="RCW28522.1"/>
    <property type="molecule type" value="Genomic_DNA"/>
</dbReference>
<organism evidence="2 3">
    <name type="scientific">Ciceribacter lividus</name>
    <dbReference type="NCBI Taxonomy" id="1197950"/>
    <lineage>
        <taxon>Bacteria</taxon>
        <taxon>Pseudomonadati</taxon>
        <taxon>Pseudomonadota</taxon>
        <taxon>Alphaproteobacteria</taxon>
        <taxon>Hyphomicrobiales</taxon>
        <taxon>Rhizobiaceae</taxon>
        <taxon>Ciceribacter</taxon>
    </lineage>
</organism>
<accession>A0A6I7HU78</accession>
<dbReference type="Proteomes" id="UP000252582">
    <property type="component" value="Unassembled WGS sequence"/>
</dbReference>
<evidence type="ECO:0008006" key="4">
    <source>
        <dbReference type="Google" id="ProtNLM"/>
    </source>
</evidence>
<keyword evidence="3" id="KW-1185">Reference proteome</keyword>
<comment type="caution">
    <text evidence="2">The sequence shown here is derived from an EMBL/GenBank/DDBJ whole genome shotgun (WGS) entry which is preliminary data.</text>
</comment>
<evidence type="ECO:0000256" key="1">
    <source>
        <dbReference type="SAM" id="MobiDB-lite"/>
    </source>
</evidence>
<proteinExistence type="predicted"/>
<feature type="region of interest" description="Disordered" evidence="1">
    <location>
        <begin position="1"/>
        <end position="25"/>
    </location>
</feature>
<dbReference type="InterPro" id="IPR036641">
    <property type="entry name" value="HPT_dom_sf"/>
</dbReference>
<evidence type="ECO:0000313" key="2">
    <source>
        <dbReference type="EMBL" id="RCW28522.1"/>
    </source>
</evidence>
<dbReference type="GO" id="GO:0000160">
    <property type="term" value="P:phosphorelay signal transduction system"/>
    <property type="evidence" value="ECO:0007669"/>
    <property type="project" value="InterPro"/>
</dbReference>
<dbReference type="RefSeq" id="WP_114361579.1">
    <property type="nucleotide sequence ID" value="NZ_QPIX01000001.1"/>
</dbReference>
<name>A0A6I7HU78_9HYPH</name>
<evidence type="ECO:0000313" key="3">
    <source>
        <dbReference type="Proteomes" id="UP000252582"/>
    </source>
</evidence>
<dbReference type="AlphaFoldDB" id="A0A6I7HU78"/>
<reference evidence="2 3" key="1">
    <citation type="submission" date="2018-07" db="EMBL/GenBank/DDBJ databases">
        <title>Genomic Encyclopedia of Type Strains, Phase IV (KMG-IV): sequencing the most valuable type-strain genomes for metagenomic binning, comparative biology and taxonomic classification.</title>
        <authorList>
            <person name="Goeker M."/>
        </authorList>
    </citation>
    <scope>NUCLEOTIDE SEQUENCE [LARGE SCALE GENOMIC DNA]</scope>
    <source>
        <strain evidence="2 3">DSM 25528</strain>
    </source>
</reference>
<gene>
    <name evidence="2" type="ORF">DFR48_101537</name>
</gene>
<protein>
    <recommendedName>
        <fullName evidence="4">HPt domain-containing protein</fullName>
    </recommendedName>
</protein>
<dbReference type="SUPFAM" id="SSF47226">
    <property type="entry name" value="Histidine-containing phosphotransfer domain, HPT domain"/>
    <property type="match status" value="1"/>
</dbReference>